<gene>
    <name evidence="2" type="ORF">CBR_g22112</name>
</gene>
<feature type="region of interest" description="Disordered" evidence="1">
    <location>
        <begin position="256"/>
        <end position="314"/>
    </location>
</feature>
<dbReference type="Gramene" id="GBG76365">
    <property type="protein sequence ID" value="GBG76365"/>
    <property type="gene ID" value="CBR_g22112"/>
</dbReference>
<sequence>MEKVQTKTTLPVRAGGSSRQRCSSTEGGRRPYDPTLYSHLPSHEIALPPSDDEGDDPQSSTVPLGSGSKQDWMGSQVCRQAPTPTYTDLLEGRTPVGYDTGLVDLSFGLRSGSDEDVTHTVVVNPASGTNHTTPSVRASGLPDTRTWCSGQSGDERGLFPRRRGAVATAGVVASRTRTRGSARYGSTTPGGTIDGRQDDDECSAAEVVRRKVWDDHRQQSREASTSGITRGVAKINVGVNDNFGDCDGAGGEDCAADDGANENDEDDDGEMEICPIGRKWGGSRATNKCTKPHAEQRGKKGEGKHRPRIRVRRRRAAVGRRWRITVDSLKVRNLAEEGRVDDVRRDNGRRDGKREGDDDDDRSLVTRLKGAAKEDDLEERSKLWVDCDAFWGQDPGKPLREAVGDCADYFVVIANRDGGVEPPSMLIMSSNDVQCFKIDDPAQREPTLCKARSVEKLVLRTIHGWIFKSSSRSTG</sequence>
<name>A0A388L232_CHABU</name>
<feature type="compositionally biased region" description="Basic and acidic residues" evidence="1">
    <location>
        <begin position="344"/>
        <end position="356"/>
    </location>
</feature>
<dbReference type="AlphaFoldDB" id="A0A388L232"/>
<feature type="region of interest" description="Disordered" evidence="1">
    <location>
        <begin position="344"/>
        <end position="367"/>
    </location>
</feature>
<keyword evidence="3" id="KW-1185">Reference proteome</keyword>
<protein>
    <submittedName>
        <fullName evidence="2">Uncharacterized protein</fullName>
    </submittedName>
</protein>
<feature type="compositionally biased region" description="Basic and acidic residues" evidence="1">
    <location>
        <begin position="292"/>
        <end position="301"/>
    </location>
</feature>
<organism evidence="2 3">
    <name type="scientific">Chara braunii</name>
    <name type="common">Braun's stonewort</name>
    <dbReference type="NCBI Taxonomy" id="69332"/>
    <lineage>
        <taxon>Eukaryota</taxon>
        <taxon>Viridiplantae</taxon>
        <taxon>Streptophyta</taxon>
        <taxon>Charophyceae</taxon>
        <taxon>Charales</taxon>
        <taxon>Characeae</taxon>
        <taxon>Chara</taxon>
    </lineage>
</organism>
<evidence type="ECO:0000313" key="2">
    <source>
        <dbReference type="EMBL" id="GBG76365.1"/>
    </source>
</evidence>
<feature type="region of interest" description="Disordered" evidence="1">
    <location>
        <begin position="170"/>
        <end position="200"/>
    </location>
</feature>
<feature type="compositionally biased region" description="Polar residues" evidence="1">
    <location>
        <begin position="17"/>
        <end position="26"/>
    </location>
</feature>
<feature type="region of interest" description="Disordered" evidence="1">
    <location>
        <begin position="1"/>
        <end position="80"/>
    </location>
</feature>
<dbReference type="EMBL" id="BFEA01000243">
    <property type="protein sequence ID" value="GBG76365.1"/>
    <property type="molecule type" value="Genomic_DNA"/>
</dbReference>
<feature type="compositionally biased region" description="Polar residues" evidence="1">
    <location>
        <begin position="57"/>
        <end position="69"/>
    </location>
</feature>
<reference evidence="2 3" key="1">
    <citation type="journal article" date="2018" name="Cell">
        <title>The Chara Genome: Secondary Complexity and Implications for Plant Terrestrialization.</title>
        <authorList>
            <person name="Nishiyama T."/>
            <person name="Sakayama H."/>
            <person name="Vries J.D."/>
            <person name="Buschmann H."/>
            <person name="Saint-Marcoux D."/>
            <person name="Ullrich K.K."/>
            <person name="Haas F.B."/>
            <person name="Vanderstraeten L."/>
            <person name="Becker D."/>
            <person name="Lang D."/>
            <person name="Vosolsobe S."/>
            <person name="Rombauts S."/>
            <person name="Wilhelmsson P.K.I."/>
            <person name="Janitza P."/>
            <person name="Kern R."/>
            <person name="Heyl A."/>
            <person name="Rumpler F."/>
            <person name="Villalobos L.I.A.C."/>
            <person name="Clay J.M."/>
            <person name="Skokan R."/>
            <person name="Toyoda A."/>
            <person name="Suzuki Y."/>
            <person name="Kagoshima H."/>
            <person name="Schijlen E."/>
            <person name="Tajeshwar N."/>
            <person name="Catarino B."/>
            <person name="Hetherington A.J."/>
            <person name="Saltykova A."/>
            <person name="Bonnot C."/>
            <person name="Breuninger H."/>
            <person name="Symeonidi A."/>
            <person name="Radhakrishnan G.V."/>
            <person name="Van Nieuwerburgh F."/>
            <person name="Deforce D."/>
            <person name="Chang C."/>
            <person name="Karol K.G."/>
            <person name="Hedrich R."/>
            <person name="Ulvskov P."/>
            <person name="Glockner G."/>
            <person name="Delwiche C.F."/>
            <person name="Petrasek J."/>
            <person name="Van de Peer Y."/>
            <person name="Friml J."/>
            <person name="Beilby M."/>
            <person name="Dolan L."/>
            <person name="Kohara Y."/>
            <person name="Sugano S."/>
            <person name="Fujiyama A."/>
            <person name="Delaux P.-M."/>
            <person name="Quint M."/>
            <person name="TheiBen G."/>
            <person name="Hagemann M."/>
            <person name="Harholt J."/>
            <person name="Dunand C."/>
            <person name="Zachgo S."/>
            <person name="Langdale J."/>
            <person name="Maumus F."/>
            <person name="Straeten D.V.D."/>
            <person name="Gould S.B."/>
            <person name="Rensing S.A."/>
        </authorList>
    </citation>
    <scope>NUCLEOTIDE SEQUENCE [LARGE SCALE GENOMIC DNA]</scope>
    <source>
        <strain evidence="2 3">S276</strain>
    </source>
</reference>
<comment type="caution">
    <text evidence="2">The sequence shown here is derived from an EMBL/GenBank/DDBJ whole genome shotgun (WGS) entry which is preliminary data.</text>
</comment>
<feature type="compositionally biased region" description="Basic residues" evidence="1">
    <location>
        <begin position="302"/>
        <end position="314"/>
    </location>
</feature>
<feature type="compositionally biased region" description="Acidic residues" evidence="1">
    <location>
        <begin position="256"/>
        <end position="271"/>
    </location>
</feature>
<evidence type="ECO:0000313" key="3">
    <source>
        <dbReference type="Proteomes" id="UP000265515"/>
    </source>
</evidence>
<accession>A0A388L232</accession>
<evidence type="ECO:0000256" key="1">
    <source>
        <dbReference type="SAM" id="MobiDB-lite"/>
    </source>
</evidence>
<proteinExistence type="predicted"/>
<dbReference type="Proteomes" id="UP000265515">
    <property type="component" value="Unassembled WGS sequence"/>
</dbReference>